<dbReference type="Proteomes" id="UP000289411">
    <property type="component" value="Unassembled WGS sequence"/>
</dbReference>
<keyword evidence="7" id="KW-0328">Glycosyltransferase</keyword>
<keyword evidence="8 14" id="KW-0808">Transferase</keyword>
<evidence type="ECO:0000256" key="4">
    <source>
        <dbReference type="ARBA" id="ARBA00020585"/>
    </source>
</evidence>
<reference evidence="14 15" key="1">
    <citation type="submission" date="2018-09" db="EMBL/GenBank/DDBJ databases">
        <authorList>
            <person name="Grouzdev D.S."/>
            <person name="Krutkina M.S."/>
        </authorList>
    </citation>
    <scope>NUCLEOTIDE SEQUENCE [LARGE SCALE GENOMIC DNA]</scope>
    <source>
        <strain evidence="14 15">RmlP001</strain>
    </source>
</reference>
<evidence type="ECO:0000256" key="5">
    <source>
        <dbReference type="ARBA" id="ARBA00022475"/>
    </source>
</evidence>
<evidence type="ECO:0000256" key="6">
    <source>
        <dbReference type="ARBA" id="ARBA00022519"/>
    </source>
</evidence>
<dbReference type="GO" id="GO:0016758">
    <property type="term" value="F:hexosyltransferase activity"/>
    <property type="evidence" value="ECO:0007669"/>
    <property type="project" value="TreeGrafter"/>
</dbReference>
<evidence type="ECO:0000259" key="13">
    <source>
        <dbReference type="Pfam" id="PF13632"/>
    </source>
</evidence>
<keyword evidence="6" id="KW-0997">Cell inner membrane</keyword>
<dbReference type="InterPro" id="IPR029044">
    <property type="entry name" value="Nucleotide-diphossugar_trans"/>
</dbReference>
<keyword evidence="15" id="KW-1185">Reference proteome</keyword>
<evidence type="ECO:0000256" key="1">
    <source>
        <dbReference type="ARBA" id="ARBA00004429"/>
    </source>
</evidence>
<dbReference type="SUPFAM" id="SSF53448">
    <property type="entry name" value="Nucleotide-diphospho-sugar transferases"/>
    <property type="match status" value="1"/>
</dbReference>
<dbReference type="OrthoDB" id="9775281at2"/>
<name>A0A4Q2RC95_9HYPH</name>
<accession>A0A4Q2RC95</accession>
<keyword evidence="10 12" id="KW-1133">Transmembrane helix</keyword>
<dbReference type="Gene3D" id="3.90.550.10">
    <property type="entry name" value="Spore Coat Polysaccharide Biosynthesis Protein SpsA, Chain A"/>
    <property type="match status" value="1"/>
</dbReference>
<evidence type="ECO:0000256" key="10">
    <source>
        <dbReference type="ARBA" id="ARBA00022989"/>
    </source>
</evidence>
<comment type="subcellular location">
    <subcellularLocation>
        <location evidence="1">Cell inner membrane</location>
        <topology evidence="1">Multi-pass membrane protein</topology>
    </subcellularLocation>
</comment>
<comment type="caution">
    <text evidence="14">The sequence shown here is derived from an EMBL/GenBank/DDBJ whole genome shotgun (WGS) entry which is preliminary data.</text>
</comment>
<evidence type="ECO:0000313" key="14">
    <source>
        <dbReference type="EMBL" id="RYB03413.1"/>
    </source>
</evidence>
<dbReference type="Pfam" id="PF13632">
    <property type="entry name" value="Glyco_trans_2_3"/>
    <property type="match status" value="1"/>
</dbReference>
<evidence type="ECO:0000256" key="3">
    <source>
        <dbReference type="ARBA" id="ARBA00009337"/>
    </source>
</evidence>
<dbReference type="NCBIfam" id="NF003958">
    <property type="entry name" value="PRK05454.2-1"/>
    <property type="match status" value="1"/>
</dbReference>
<proteinExistence type="inferred from homology"/>
<keyword evidence="11 12" id="KW-0472">Membrane</keyword>
<evidence type="ECO:0000256" key="2">
    <source>
        <dbReference type="ARBA" id="ARBA00005001"/>
    </source>
</evidence>
<gene>
    <name evidence="14" type="primary">mdoH</name>
    <name evidence="14" type="ORF">D3272_16765</name>
</gene>
<dbReference type="GO" id="GO:0005886">
    <property type="term" value="C:plasma membrane"/>
    <property type="evidence" value="ECO:0007669"/>
    <property type="project" value="UniProtKB-SubCell"/>
</dbReference>
<feature type="transmembrane region" description="Helical" evidence="12">
    <location>
        <begin position="422"/>
        <end position="448"/>
    </location>
</feature>
<feature type="transmembrane region" description="Helical" evidence="12">
    <location>
        <begin position="68"/>
        <end position="86"/>
    </location>
</feature>
<protein>
    <recommendedName>
        <fullName evidence="4">Glucans biosynthesis glucosyltransferase H</fullName>
    </recommendedName>
</protein>
<keyword evidence="5" id="KW-1003">Cell membrane</keyword>
<dbReference type="EMBL" id="QYBC01000014">
    <property type="protein sequence ID" value="RYB03413.1"/>
    <property type="molecule type" value="Genomic_DNA"/>
</dbReference>
<feature type="transmembrane region" description="Helical" evidence="12">
    <location>
        <begin position="474"/>
        <end position="494"/>
    </location>
</feature>
<evidence type="ECO:0000256" key="9">
    <source>
        <dbReference type="ARBA" id="ARBA00022692"/>
    </source>
</evidence>
<evidence type="ECO:0000256" key="11">
    <source>
        <dbReference type="ARBA" id="ARBA00023136"/>
    </source>
</evidence>
<dbReference type="AlphaFoldDB" id="A0A4Q2RC95"/>
<feature type="transmembrane region" description="Helical" evidence="12">
    <location>
        <begin position="570"/>
        <end position="601"/>
    </location>
</feature>
<dbReference type="InterPro" id="IPR001173">
    <property type="entry name" value="Glyco_trans_2-like"/>
</dbReference>
<evidence type="ECO:0000256" key="8">
    <source>
        <dbReference type="ARBA" id="ARBA00022679"/>
    </source>
</evidence>
<organism evidence="14 15">
    <name type="scientific">Lichenibacterium ramalinae</name>
    <dbReference type="NCBI Taxonomy" id="2316527"/>
    <lineage>
        <taxon>Bacteria</taxon>
        <taxon>Pseudomonadati</taxon>
        <taxon>Pseudomonadota</taxon>
        <taxon>Alphaproteobacteria</taxon>
        <taxon>Hyphomicrobiales</taxon>
        <taxon>Lichenihabitantaceae</taxon>
        <taxon>Lichenibacterium</taxon>
    </lineage>
</organism>
<dbReference type="NCBIfam" id="NF003956">
    <property type="entry name" value="PRK05454.1-3"/>
    <property type="match status" value="1"/>
</dbReference>
<feature type="transmembrane region" description="Helical" evidence="12">
    <location>
        <begin position="506"/>
        <end position="530"/>
    </location>
</feature>
<reference evidence="14 15" key="2">
    <citation type="submission" date="2019-02" db="EMBL/GenBank/DDBJ databases">
        <title>'Lichenibacterium ramalinii' gen. nov. sp. nov., 'Lichenibacterium minor' gen. nov. sp. nov.</title>
        <authorList>
            <person name="Pankratov T."/>
        </authorList>
    </citation>
    <scope>NUCLEOTIDE SEQUENCE [LARGE SCALE GENOMIC DNA]</scope>
    <source>
        <strain evidence="14 15">RmlP001</strain>
    </source>
</reference>
<dbReference type="InterPro" id="IPR050321">
    <property type="entry name" value="Glycosyltr_2/OpgH_subfam"/>
</dbReference>
<dbReference type="NCBIfam" id="NF003962">
    <property type="entry name" value="PRK05454.2-5"/>
    <property type="match status" value="1"/>
</dbReference>
<comment type="pathway">
    <text evidence="2">Glycan metabolism; osmoregulated periplasmic glucan (OPG) biosynthesis.</text>
</comment>
<evidence type="ECO:0000313" key="15">
    <source>
        <dbReference type="Proteomes" id="UP000289411"/>
    </source>
</evidence>
<dbReference type="PANTHER" id="PTHR43867:SF5">
    <property type="entry name" value="GLUCANS BIOSYNTHESIS GLUCOSYLTRANSFERASE H"/>
    <property type="match status" value="1"/>
</dbReference>
<evidence type="ECO:0000256" key="7">
    <source>
        <dbReference type="ARBA" id="ARBA00022676"/>
    </source>
</evidence>
<sequence length="740" mass="81067">MDGVMDADPGRAAPDAQQDRPVMDLDSILAVPAMPEERPTEMPTQSLRHFDRRSRRGWANPIHRSVPWLARLVVFGGGAALLGFGIEEMWRVVNVGEVTLLKWILVALFVANFSWIALSFASAVVGFAWLVFFAPRRPPMPTALGGMTAVVMPIYNEAPSRIFGALQAICEDVAATGLGAHFHYFFLSDTTDPDVWVAEERALVALRDRLRGKAEVYYRHRPKNTNRKAGNIADFVTRWGGAYPQMVVLDADSLMTAHSIVTLAAAMEADPDAGIIQTLPLIINRNTLFARLQQFAARIHGPVIAAGLSVWMGRDGNYWGHNAIIRTQAFADHCGLPHLSGRPPLGGHILSHDFVEAALIRRAGWAVYMLPVLGGSFEESPPSLIDLAARDRRWCQGNLQHARVMWASGFHLASRQHFATGIMGYVASPLWMAQLLVGIVLVLQSAYIRPEYFTQDFSLFPAWPRFDAQRALDLFGITMAVLLAPKLFGLLIALGQRDTRRGSGGALGLIVSTLVEIVMSSLLAPIMMLIQSGSVMQILLGRDTGWNPQRRDDGSIPLGDIVRRHRSHVILGFITLVAGFLIAPSLVAWMSPTIAGLILAIPLSWASGQRSIGLFLKRIGLLRTPEETTPPEIAVRANVLARELAQAGYDVTDGISALHASRELRVLHEAYLPAAAPRKRGTIDHDAVMARAKLADARTVEEAEAWLNRKERTAVLNDRDLIGHVARLPSADMQAAVAGE</sequence>
<feature type="transmembrane region" description="Helical" evidence="12">
    <location>
        <begin position="106"/>
        <end position="132"/>
    </location>
</feature>
<feature type="domain" description="Glycosyltransferase 2-like" evidence="13">
    <location>
        <begin position="247"/>
        <end position="444"/>
    </location>
</feature>
<dbReference type="PANTHER" id="PTHR43867">
    <property type="entry name" value="CELLULOSE SYNTHASE CATALYTIC SUBUNIT A [UDP-FORMING]"/>
    <property type="match status" value="1"/>
</dbReference>
<evidence type="ECO:0000256" key="12">
    <source>
        <dbReference type="SAM" id="Phobius"/>
    </source>
</evidence>
<keyword evidence="9 12" id="KW-0812">Transmembrane</keyword>
<comment type="similarity">
    <text evidence="3">Belongs to the glycosyltransferase 2 family. OpgH subfamily.</text>
</comment>
<dbReference type="CDD" id="cd04191">
    <property type="entry name" value="Glucan_BSP_MdoH"/>
    <property type="match status" value="1"/>
</dbReference>